<organism evidence="2 3">
    <name type="scientific">Marispirochaeta aestuarii</name>
    <dbReference type="NCBI Taxonomy" id="1963862"/>
    <lineage>
        <taxon>Bacteria</taxon>
        <taxon>Pseudomonadati</taxon>
        <taxon>Spirochaetota</taxon>
        <taxon>Spirochaetia</taxon>
        <taxon>Spirochaetales</taxon>
        <taxon>Spirochaetaceae</taxon>
        <taxon>Marispirochaeta</taxon>
    </lineage>
</organism>
<proteinExistence type="predicted"/>
<dbReference type="InterPro" id="IPR035205">
    <property type="entry name" value="DUF5320"/>
</dbReference>
<gene>
    <name evidence="2" type="ORF">B4O97_04835</name>
</gene>
<dbReference type="Pfam" id="PF17253">
    <property type="entry name" value="DUF5320"/>
    <property type="match status" value="1"/>
</dbReference>
<comment type="caution">
    <text evidence="2">The sequence shown here is derived from an EMBL/GenBank/DDBJ whole genome shotgun (WGS) entry which is preliminary data.</text>
</comment>
<dbReference type="AlphaFoldDB" id="A0A1Y1S0R4"/>
<evidence type="ECO:0000313" key="2">
    <source>
        <dbReference type="EMBL" id="ORC36953.1"/>
    </source>
</evidence>
<dbReference type="EMBL" id="MWQY01000004">
    <property type="protein sequence ID" value="ORC36953.1"/>
    <property type="molecule type" value="Genomic_DNA"/>
</dbReference>
<accession>A0A1Y1S0R4</accession>
<dbReference type="Proteomes" id="UP000192343">
    <property type="component" value="Unassembled WGS sequence"/>
</dbReference>
<evidence type="ECO:0008006" key="4">
    <source>
        <dbReference type="Google" id="ProtNLM"/>
    </source>
</evidence>
<keyword evidence="3" id="KW-1185">Reference proteome</keyword>
<protein>
    <recommendedName>
        <fullName evidence="4">DUF5320 domain-containing protein</fullName>
    </recommendedName>
</protein>
<evidence type="ECO:0000256" key="1">
    <source>
        <dbReference type="SAM" id="Coils"/>
    </source>
</evidence>
<reference evidence="2 3" key="1">
    <citation type="submission" date="2017-03" db="EMBL/GenBank/DDBJ databases">
        <title>Draft Genome sequence of Marispirochaeta sp. strain JC444.</title>
        <authorList>
            <person name="Shivani Y."/>
            <person name="Subhash Y."/>
            <person name="Sasikala C."/>
            <person name="Ramana C."/>
        </authorList>
    </citation>
    <scope>NUCLEOTIDE SEQUENCE [LARGE SCALE GENOMIC DNA]</scope>
    <source>
        <strain evidence="2 3">JC444</strain>
    </source>
</reference>
<evidence type="ECO:0000313" key="3">
    <source>
        <dbReference type="Proteomes" id="UP000192343"/>
    </source>
</evidence>
<dbReference type="STRING" id="1963862.B4O97_04835"/>
<keyword evidence="1" id="KW-0175">Coiled coil</keyword>
<feature type="coiled-coil region" evidence="1">
    <location>
        <begin position="71"/>
        <end position="98"/>
    </location>
</feature>
<sequence>MPGFDGTGPAGMGPMSGWGMGYCGTGYSRGRFAGRGFFRGGRGFARGMGRGRGAAWGAAYAWGPVTGDDQAEFLRRRADLLEEELAETRRVLQEMDEQGQKES</sequence>
<name>A0A1Y1S0R4_9SPIO</name>
<dbReference type="RefSeq" id="WP_083048829.1">
    <property type="nucleotide sequence ID" value="NZ_CAXXQO010000003.1"/>
</dbReference>